<evidence type="ECO:0000313" key="3">
    <source>
        <dbReference type="Proteomes" id="UP000815677"/>
    </source>
</evidence>
<keyword evidence="3" id="KW-1185">Reference proteome</keyword>
<dbReference type="Proteomes" id="UP000815677">
    <property type="component" value="Unassembled WGS sequence"/>
</dbReference>
<feature type="compositionally biased region" description="Low complexity" evidence="1">
    <location>
        <begin position="55"/>
        <end position="67"/>
    </location>
</feature>
<organism evidence="2 3">
    <name type="scientific">Mycena chlorophos</name>
    <name type="common">Agaric fungus</name>
    <name type="synonym">Agaricus chlorophos</name>
    <dbReference type="NCBI Taxonomy" id="658473"/>
    <lineage>
        <taxon>Eukaryota</taxon>
        <taxon>Fungi</taxon>
        <taxon>Dikarya</taxon>
        <taxon>Basidiomycota</taxon>
        <taxon>Agaricomycotina</taxon>
        <taxon>Agaricomycetes</taxon>
        <taxon>Agaricomycetidae</taxon>
        <taxon>Agaricales</taxon>
        <taxon>Marasmiineae</taxon>
        <taxon>Mycenaceae</taxon>
        <taxon>Mycena</taxon>
    </lineage>
</organism>
<evidence type="ECO:0000313" key="2">
    <source>
        <dbReference type="EMBL" id="GAT50912.1"/>
    </source>
</evidence>
<feature type="region of interest" description="Disordered" evidence="1">
    <location>
        <begin position="137"/>
        <end position="185"/>
    </location>
</feature>
<reference evidence="2" key="1">
    <citation type="submission" date="2014-09" db="EMBL/GenBank/DDBJ databases">
        <title>Genome sequence of the luminous mushroom Mycena chlorophos for searching fungal bioluminescence genes.</title>
        <authorList>
            <person name="Tanaka Y."/>
            <person name="Kasuga D."/>
            <person name="Oba Y."/>
            <person name="Hase S."/>
            <person name="Sato K."/>
            <person name="Oba Y."/>
            <person name="Sakakibara Y."/>
        </authorList>
    </citation>
    <scope>NUCLEOTIDE SEQUENCE</scope>
</reference>
<gene>
    <name evidence="2" type="ORF">MCHLO_08101</name>
</gene>
<accession>A0ABQ0LII2</accession>
<sequence>MPRNTANPPARDTPRIRIRRIDAVHRAMQTSTATKRRRNRTSRLRVRAVSVNPNSSRFSETSSVSSSGYDADRDFDAQSVASSSQFSQRALSELGSHAMTNGPFLRYFPGQSDATAAVQYWDAFGLDSSGNEAAEMDADLDSSSSSSSSSSFPESIPPLSLNPPSRRRRPLQPTLSTTIQSSPGPFLRAAKASGVVSNTNTEVDLAGGSVRLRVRDCHWVEAGEVRDMKMRWSRWSRKGKEMDVVNEEE</sequence>
<name>A0ABQ0LII2_MYCCL</name>
<feature type="region of interest" description="Disordered" evidence="1">
    <location>
        <begin position="48"/>
        <end position="70"/>
    </location>
</feature>
<protein>
    <submittedName>
        <fullName evidence="2">Uncharacterized protein</fullName>
    </submittedName>
</protein>
<proteinExistence type="predicted"/>
<evidence type="ECO:0000256" key="1">
    <source>
        <dbReference type="SAM" id="MobiDB-lite"/>
    </source>
</evidence>
<feature type="compositionally biased region" description="Low complexity" evidence="1">
    <location>
        <begin position="142"/>
        <end position="164"/>
    </location>
</feature>
<dbReference type="EMBL" id="DF846724">
    <property type="protein sequence ID" value="GAT50912.1"/>
    <property type="molecule type" value="Genomic_DNA"/>
</dbReference>